<keyword evidence="2" id="KW-0732">Signal</keyword>
<dbReference type="PANTHER" id="PTHR11161:SF0">
    <property type="entry name" value="O-ACYLTRANSFERASE LIKE PROTEIN"/>
    <property type="match status" value="1"/>
</dbReference>
<feature type="chain" id="PRO_5002335558" description="Nose resistant-to-fluoxetine protein N-terminal domain-containing protein" evidence="2">
    <location>
        <begin position="18"/>
        <end position="386"/>
    </location>
</feature>
<feature type="transmembrane region" description="Helical" evidence="1">
    <location>
        <begin position="321"/>
        <end position="341"/>
    </location>
</feature>
<sequence length="386" mass="44027">MFFFYQSLLTILPLLHAISDYSKNFVNLNDSNSLLARGVSLKCALDMKIFVHSLLEFYSTTKSCAMNGGCDAEQKSILKKNMFAVKQIDSFGKIPPGILELTVVSSGSFVECNELRGPYPTHYCYARIHLKNMDIPMLMDSIVKQELVPLEFPDAACVPTSVQGTSSFWIFIGLISFLAVWIVLATIADWCMEINDVKKRSSKAMKVFLAFSFYSNSGVILDVRPPKKGVLKSLASIRFISMTWVAAGHAIALACQSETLLPVYSAWNPLLSTTFTNAFFSVDTFFLLSGILVSYLFFKSRPPLKHIQNPTTWVLFYVHRYLRLTPPIMMFIWFYTVILPFNQGPWTVALSSEERFATQHNVELCQKYWWRNLFYINNFFDNDEVC</sequence>
<dbReference type="Proteomes" id="UP000053766">
    <property type="component" value="Unassembled WGS sequence"/>
</dbReference>
<dbReference type="SMART" id="SM00703">
    <property type="entry name" value="NRF"/>
    <property type="match status" value="1"/>
</dbReference>
<accession>A0A0D8XDQ0</accession>
<keyword evidence="5" id="KW-1185">Reference proteome</keyword>
<dbReference type="AlphaFoldDB" id="A0A0D8XDQ0"/>
<keyword evidence="1" id="KW-0812">Transmembrane</keyword>
<dbReference type="InterPro" id="IPR052728">
    <property type="entry name" value="O2_lipid_transport_reg"/>
</dbReference>
<proteinExistence type="predicted"/>
<protein>
    <recommendedName>
        <fullName evidence="3">Nose resistant-to-fluoxetine protein N-terminal domain-containing protein</fullName>
    </recommendedName>
</protein>
<keyword evidence="1" id="KW-0472">Membrane</keyword>
<feature type="transmembrane region" description="Helical" evidence="1">
    <location>
        <begin position="278"/>
        <end position="298"/>
    </location>
</feature>
<dbReference type="EMBL" id="KN716630">
    <property type="protein sequence ID" value="KJH42750.1"/>
    <property type="molecule type" value="Genomic_DNA"/>
</dbReference>
<evidence type="ECO:0000256" key="2">
    <source>
        <dbReference type="SAM" id="SignalP"/>
    </source>
</evidence>
<evidence type="ECO:0000313" key="4">
    <source>
        <dbReference type="EMBL" id="KJH42750.1"/>
    </source>
</evidence>
<gene>
    <name evidence="4" type="ORF">DICVIV_11258</name>
</gene>
<reference evidence="5" key="2">
    <citation type="journal article" date="2016" name="Sci. Rep.">
        <title>Dictyocaulus viviparus genome, variome and transcriptome elucidate lungworm biology and support future intervention.</title>
        <authorList>
            <person name="McNulty S.N."/>
            <person name="Strube C."/>
            <person name="Rosa B.A."/>
            <person name="Martin J.C."/>
            <person name="Tyagi R."/>
            <person name="Choi Y.J."/>
            <person name="Wang Q."/>
            <person name="Hallsworth Pepin K."/>
            <person name="Zhang X."/>
            <person name="Ozersky P."/>
            <person name="Wilson R.K."/>
            <person name="Sternberg P.W."/>
            <person name="Gasser R.B."/>
            <person name="Mitreva M."/>
        </authorList>
    </citation>
    <scope>NUCLEOTIDE SEQUENCE [LARGE SCALE GENOMIC DNA]</scope>
    <source>
        <strain evidence="5">HannoverDv2000</strain>
    </source>
</reference>
<dbReference type="InterPro" id="IPR006621">
    <property type="entry name" value="Nose-resist-to-fluoxetine_N"/>
</dbReference>
<keyword evidence="1" id="KW-1133">Transmembrane helix</keyword>
<dbReference type="PANTHER" id="PTHR11161">
    <property type="entry name" value="O-ACYLTRANSFERASE"/>
    <property type="match status" value="1"/>
</dbReference>
<dbReference type="OrthoDB" id="207378at2759"/>
<name>A0A0D8XDQ0_DICVI</name>
<evidence type="ECO:0000259" key="3">
    <source>
        <dbReference type="SMART" id="SM00703"/>
    </source>
</evidence>
<feature type="signal peptide" evidence="2">
    <location>
        <begin position="1"/>
        <end position="17"/>
    </location>
</feature>
<feature type="domain" description="Nose resistant-to-fluoxetine protein N-terminal" evidence="3">
    <location>
        <begin position="61"/>
        <end position="159"/>
    </location>
</feature>
<organism evidence="4 5">
    <name type="scientific">Dictyocaulus viviparus</name>
    <name type="common">Bovine lungworm</name>
    <dbReference type="NCBI Taxonomy" id="29172"/>
    <lineage>
        <taxon>Eukaryota</taxon>
        <taxon>Metazoa</taxon>
        <taxon>Ecdysozoa</taxon>
        <taxon>Nematoda</taxon>
        <taxon>Chromadorea</taxon>
        <taxon>Rhabditida</taxon>
        <taxon>Rhabditina</taxon>
        <taxon>Rhabditomorpha</taxon>
        <taxon>Strongyloidea</taxon>
        <taxon>Metastrongylidae</taxon>
        <taxon>Dictyocaulus</taxon>
    </lineage>
</organism>
<evidence type="ECO:0000256" key="1">
    <source>
        <dbReference type="SAM" id="Phobius"/>
    </source>
</evidence>
<evidence type="ECO:0000313" key="5">
    <source>
        <dbReference type="Proteomes" id="UP000053766"/>
    </source>
</evidence>
<reference evidence="4 5" key="1">
    <citation type="submission" date="2013-11" db="EMBL/GenBank/DDBJ databases">
        <title>Draft genome of the bovine lungworm Dictyocaulus viviparus.</title>
        <authorList>
            <person name="Mitreva M."/>
        </authorList>
    </citation>
    <scope>NUCLEOTIDE SEQUENCE [LARGE SCALE GENOMIC DNA]</scope>
    <source>
        <strain evidence="4 5">HannoverDv2000</strain>
    </source>
</reference>
<feature type="transmembrane region" description="Helical" evidence="1">
    <location>
        <begin position="168"/>
        <end position="192"/>
    </location>
</feature>
<dbReference type="Pfam" id="PF20146">
    <property type="entry name" value="NRF"/>
    <property type="match status" value="1"/>
</dbReference>